<evidence type="ECO:0000313" key="3">
    <source>
        <dbReference type="Proteomes" id="UP000016932"/>
    </source>
</evidence>
<dbReference type="GeneID" id="19332351"/>
<dbReference type="RefSeq" id="XP_007920932.1">
    <property type="nucleotide sequence ID" value="XM_007922741.1"/>
</dbReference>
<name>N1Q9G2_PSEFD</name>
<accession>N1Q9G2</accession>
<organism evidence="2 3">
    <name type="scientific">Pseudocercospora fijiensis (strain CIRAD86)</name>
    <name type="common">Black leaf streak disease fungus</name>
    <name type="synonym">Mycosphaerella fijiensis</name>
    <dbReference type="NCBI Taxonomy" id="383855"/>
    <lineage>
        <taxon>Eukaryota</taxon>
        <taxon>Fungi</taxon>
        <taxon>Dikarya</taxon>
        <taxon>Ascomycota</taxon>
        <taxon>Pezizomycotina</taxon>
        <taxon>Dothideomycetes</taxon>
        <taxon>Dothideomycetidae</taxon>
        <taxon>Mycosphaerellales</taxon>
        <taxon>Mycosphaerellaceae</taxon>
        <taxon>Pseudocercospora</taxon>
    </lineage>
</organism>
<feature type="chain" id="PRO_5004109412" evidence="1">
    <location>
        <begin position="17"/>
        <end position="137"/>
    </location>
</feature>
<reference evidence="2 3" key="1">
    <citation type="journal article" date="2012" name="PLoS Pathog.">
        <title>Diverse lifestyles and strategies of plant pathogenesis encoded in the genomes of eighteen Dothideomycetes fungi.</title>
        <authorList>
            <person name="Ohm R.A."/>
            <person name="Feau N."/>
            <person name="Henrissat B."/>
            <person name="Schoch C.L."/>
            <person name="Horwitz B.A."/>
            <person name="Barry K.W."/>
            <person name="Condon B.J."/>
            <person name="Copeland A.C."/>
            <person name="Dhillon B."/>
            <person name="Glaser F."/>
            <person name="Hesse C.N."/>
            <person name="Kosti I."/>
            <person name="LaButti K."/>
            <person name="Lindquist E.A."/>
            <person name="Lucas S."/>
            <person name="Salamov A.A."/>
            <person name="Bradshaw R.E."/>
            <person name="Ciuffetti L."/>
            <person name="Hamelin R.C."/>
            <person name="Kema G.H.J."/>
            <person name="Lawrence C."/>
            <person name="Scott J.A."/>
            <person name="Spatafora J.W."/>
            <person name="Turgeon B.G."/>
            <person name="de Wit P.J.G.M."/>
            <person name="Zhong S."/>
            <person name="Goodwin S.B."/>
            <person name="Grigoriev I.V."/>
        </authorList>
    </citation>
    <scope>NUCLEOTIDE SEQUENCE [LARGE SCALE GENOMIC DNA]</scope>
    <source>
        <strain evidence="2 3">CIRAD86</strain>
    </source>
</reference>
<dbReference type="KEGG" id="pfj:MYCFIDRAFT_169345"/>
<dbReference type="VEuPathDB" id="FungiDB:MYCFIDRAFT_169345"/>
<evidence type="ECO:0000256" key="1">
    <source>
        <dbReference type="SAM" id="SignalP"/>
    </source>
</evidence>
<feature type="signal peptide" evidence="1">
    <location>
        <begin position="1"/>
        <end position="16"/>
    </location>
</feature>
<dbReference type="AlphaFoldDB" id="N1Q9G2"/>
<dbReference type="Proteomes" id="UP000016932">
    <property type="component" value="Unassembled WGS sequence"/>
</dbReference>
<gene>
    <name evidence="2" type="ORF">MYCFIDRAFT_169345</name>
</gene>
<dbReference type="EMBL" id="KB446555">
    <property type="protein sequence ID" value="EME87528.1"/>
    <property type="molecule type" value="Genomic_DNA"/>
</dbReference>
<evidence type="ECO:0000313" key="2">
    <source>
        <dbReference type="EMBL" id="EME87528.1"/>
    </source>
</evidence>
<dbReference type="HOGENOM" id="CLU_1865992_0_0_1"/>
<keyword evidence="1" id="KW-0732">Signal</keyword>
<sequence>MLSVVSIAILRAGFEACATGASQPGFARHREKFEKQVALSCKTADTSPLYAQPLPAAPANAGLLRRRTARVDFVAAKRSENGECWRSSQNIAACGRIELRRVAYGLVLADIGLLKVMEGLAEGRYSELAIVQKTSEE</sequence>
<proteinExistence type="predicted"/>
<keyword evidence="3" id="KW-1185">Reference proteome</keyword>
<protein>
    <submittedName>
        <fullName evidence="2">Uncharacterized protein</fullName>
    </submittedName>
</protein>